<dbReference type="PANTHER" id="PTHR43273:SF8">
    <property type="entry name" value="RADICAL SAM DOMAIN PROTEIN"/>
    <property type="match status" value="1"/>
</dbReference>
<keyword evidence="3" id="KW-0949">S-adenosyl-L-methionine</keyword>
<feature type="domain" description="Radical SAM core" evidence="7">
    <location>
        <begin position="2"/>
        <end position="232"/>
    </location>
</feature>
<dbReference type="PROSITE" id="PS51918">
    <property type="entry name" value="RADICAL_SAM"/>
    <property type="match status" value="1"/>
</dbReference>
<dbReference type="SFLD" id="SFLDG01072">
    <property type="entry name" value="dehydrogenase_like"/>
    <property type="match status" value="1"/>
</dbReference>
<organism evidence="8">
    <name type="scientific">Roseihalotalea indica</name>
    <dbReference type="NCBI Taxonomy" id="2867963"/>
    <lineage>
        <taxon>Bacteria</taxon>
        <taxon>Pseudomonadati</taxon>
        <taxon>Bacteroidota</taxon>
        <taxon>Cytophagia</taxon>
        <taxon>Cytophagales</taxon>
        <taxon>Catalimonadaceae</taxon>
        <taxon>Roseihalotalea</taxon>
    </lineage>
</organism>
<keyword evidence="6" id="KW-0411">Iron-sulfur</keyword>
<dbReference type="Pfam" id="PF04055">
    <property type="entry name" value="Radical_SAM"/>
    <property type="match status" value="1"/>
</dbReference>
<sequence>MTHLPVCRSLIIKVASRCNLNCSYCYVYNQGDTTYRKQPKVMHSDTVKAIIARVRAHCHRHSISHFEFIFHGGEPLLVDRTFYVDFLRQAKKALPGITLSFTVQTNGTLLDDAWCRLLKALNIYIGISLDGPEDVNDLMRVDHQGRGSYKSVVKGIRNAQKFRLPFGILSVIDIHSNPLVVYEHLKFLSVRQINFLLPYGSYDHPPPGIAQASLTTPYADWLLTIFDQWWEDGQPKLRIRLFEQIIQLLLGIGGGYEAFGSRKLELLVIETDGSIEAAGSLKVCGHGFTKANRNVHQHDLDDALATDLARQYHTSHQQLPKLCTTCSLRTICGGGHMVHRHSVSNGFDNPSVLCQDMIKLINHIERRLQEILPEKKEHLLSS</sequence>
<dbReference type="PROSITE" id="PS01305">
    <property type="entry name" value="MOAA_NIFB_PQQE"/>
    <property type="match status" value="1"/>
</dbReference>
<evidence type="ECO:0000256" key="3">
    <source>
        <dbReference type="ARBA" id="ARBA00022691"/>
    </source>
</evidence>
<dbReference type="GO" id="GO:0046872">
    <property type="term" value="F:metal ion binding"/>
    <property type="evidence" value="ECO:0007669"/>
    <property type="project" value="UniProtKB-KW"/>
</dbReference>
<dbReference type="InterPro" id="IPR013785">
    <property type="entry name" value="Aldolase_TIM"/>
</dbReference>
<proteinExistence type="predicted"/>
<dbReference type="GO" id="GO:0051539">
    <property type="term" value="F:4 iron, 4 sulfur cluster binding"/>
    <property type="evidence" value="ECO:0007669"/>
    <property type="project" value="UniProtKB-KW"/>
</dbReference>
<dbReference type="CDD" id="cd01335">
    <property type="entry name" value="Radical_SAM"/>
    <property type="match status" value="1"/>
</dbReference>
<dbReference type="SFLD" id="SFLDG01384">
    <property type="entry name" value="thioether_bond_formation_requi"/>
    <property type="match status" value="1"/>
</dbReference>
<keyword evidence="5" id="KW-0408">Iron</keyword>
<reference evidence="8" key="1">
    <citation type="journal article" date="2023" name="Comput. Struct. Biotechnol. J.">
        <title>Discovery of a novel marine Bacteroidetes with a rich repertoire of carbohydrate-active enzymes.</title>
        <authorList>
            <person name="Chen B."/>
            <person name="Liu G."/>
            <person name="Chen Q."/>
            <person name="Wang H."/>
            <person name="Liu L."/>
            <person name="Tang K."/>
        </authorList>
    </citation>
    <scope>NUCLEOTIDE SEQUENCE</scope>
    <source>
        <strain evidence="8">TK19036</strain>
    </source>
</reference>
<keyword evidence="2" id="KW-0004">4Fe-4S</keyword>
<dbReference type="Gene3D" id="3.20.20.70">
    <property type="entry name" value="Aldolase class I"/>
    <property type="match status" value="1"/>
</dbReference>
<comment type="cofactor">
    <cofactor evidence="1">
        <name>[4Fe-4S] cluster</name>
        <dbReference type="ChEBI" id="CHEBI:49883"/>
    </cofactor>
</comment>
<protein>
    <submittedName>
        <fullName evidence="8">Radical SAM protein</fullName>
    </submittedName>
</protein>
<dbReference type="EMBL" id="CP120682">
    <property type="protein sequence ID" value="WKN34019.1"/>
    <property type="molecule type" value="Genomic_DNA"/>
</dbReference>
<evidence type="ECO:0000256" key="4">
    <source>
        <dbReference type="ARBA" id="ARBA00022723"/>
    </source>
</evidence>
<gene>
    <name evidence="8" type="ORF">K4G66_16690</name>
</gene>
<dbReference type="SFLD" id="SFLDS00029">
    <property type="entry name" value="Radical_SAM"/>
    <property type="match status" value="1"/>
</dbReference>
<keyword evidence="4" id="KW-0479">Metal-binding</keyword>
<dbReference type="AlphaFoldDB" id="A0AA49GMW9"/>
<dbReference type="SUPFAM" id="SSF102114">
    <property type="entry name" value="Radical SAM enzymes"/>
    <property type="match status" value="1"/>
</dbReference>
<dbReference type="SFLD" id="SFLDG01386">
    <property type="entry name" value="main_SPASM_domain-containing"/>
    <property type="match status" value="1"/>
</dbReference>
<evidence type="ECO:0000256" key="2">
    <source>
        <dbReference type="ARBA" id="ARBA00022485"/>
    </source>
</evidence>
<name>A0AA49GMW9_9BACT</name>
<evidence type="ECO:0000256" key="6">
    <source>
        <dbReference type="ARBA" id="ARBA00023014"/>
    </source>
</evidence>
<dbReference type="InterPro" id="IPR058240">
    <property type="entry name" value="rSAM_sf"/>
</dbReference>
<dbReference type="SFLD" id="SFLDG01067">
    <property type="entry name" value="SPASM/twitch_domain_containing"/>
    <property type="match status" value="1"/>
</dbReference>
<evidence type="ECO:0000313" key="8">
    <source>
        <dbReference type="EMBL" id="WKN34019.1"/>
    </source>
</evidence>
<evidence type="ECO:0000259" key="7">
    <source>
        <dbReference type="PROSITE" id="PS51918"/>
    </source>
</evidence>
<dbReference type="InterPro" id="IPR023867">
    <property type="entry name" value="Sulphatase_maturase_rSAM"/>
</dbReference>
<dbReference type="InterPro" id="IPR007197">
    <property type="entry name" value="rSAM"/>
</dbReference>
<evidence type="ECO:0000256" key="1">
    <source>
        <dbReference type="ARBA" id="ARBA00001966"/>
    </source>
</evidence>
<dbReference type="PANTHER" id="PTHR43273">
    <property type="entry name" value="ANAEROBIC SULFATASE-MATURATING ENZYME HOMOLOG ASLB-RELATED"/>
    <property type="match status" value="1"/>
</dbReference>
<reference evidence="8" key="2">
    <citation type="journal article" date="2024" name="Antonie Van Leeuwenhoek">
        <title>Roseihalotalea indica gen. nov., sp. nov., a halophilic Bacteroidetes from mesopelagic Southwest Indian Ocean with higher carbohydrate metabolic potential.</title>
        <authorList>
            <person name="Chen B."/>
            <person name="Zhang M."/>
            <person name="Lin D."/>
            <person name="Ye J."/>
            <person name="Tang K."/>
        </authorList>
    </citation>
    <scope>NUCLEOTIDE SEQUENCE</scope>
    <source>
        <strain evidence="8">TK19036</strain>
    </source>
</reference>
<dbReference type="InterPro" id="IPR000385">
    <property type="entry name" value="MoaA_NifB_PqqE_Fe-S-bd_CS"/>
</dbReference>
<accession>A0AA49GMW9</accession>
<evidence type="ECO:0000256" key="5">
    <source>
        <dbReference type="ARBA" id="ARBA00023004"/>
    </source>
</evidence>
<dbReference type="GO" id="GO:0016491">
    <property type="term" value="F:oxidoreductase activity"/>
    <property type="evidence" value="ECO:0007669"/>
    <property type="project" value="InterPro"/>
</dbReference>